<keyword evidence="1" id="KW-0812">Transmembrane</keyword>
<organism evidence="2 3">
    <name type="scientific">Staphylococcus lugdunensis</name>
    <dbReference type="NCBI Taxonomy" id="28035"/>
    <lineage>
        <taxon>Bacteria</taxon>
        <taxon>Bacillati</taxon>
        <taxon>Bacillota</taxon>
        <taxon>Bacilli</taxon>
        <taxon>Bacillales</taxon>
        <taxon>Staphylococcaceae</taxon>
        <taxon>Staphylococcus</taxon>
    </lineage>
</organism>
<keyword evidence="1" id="KW-0472">Membrane</keyword>
<gene>
    <name evidence="2" type="ORF">HMPREF3225_01410</name>
</gene>
<keyword evidence="1" id="KW-1133">Transmembrane helix</keyword>
<dbReference type="EMBL" id="LRQI01000062">
    <property type="protein sequence ID" value="KXA37958.1"/>
    <property type="molecule type" value="Genomic_DNA"/>
</dbReference>
<protein>
    <submittedName>
        <fullName evidence="2">Uncharacterized protein</fullName>
    </submittedName>
</protein>
<evidence type="ECO:0000256" key="1">
    <source>
        <dbReference type="SAM" id="Phobius"/>
    </source>
</evidence>
<evidence type="ECO:0000313" key="2">
    <source>
        <dbReference type="EMBL" id="KXA37958.1"/>
    </source>
</evidence>
<feature type="transmembrane region" description="Helical" evidence="1">
    <location>
        <begin position="45"/>
        <end position="62"/>
    </location>
</feature>
<dbReference type="Proteomes" id="UP000070063">
    <property type="component" value="Unassembled WGS sequence"/>
</dbReference>
<proteinExistence type="predicted"/>
<dbReference type="AlphaFoldDB" id="A0ABD4EFF3"/>
<sequence length="64" mass="6993">MYSAPQLALSVGFLFESLSVGAPPQLVLPGEFLLEILFAGAPVLHYFHILLSYDTLGLFLVIRS</sequence>
<reference evidence="2 3" key="1">
    <citation type="submission" date="2016-01" db="EMBL/GenBank/DDBJ databases">
        <authorList>
            <person name="Mitreva M."/>
            <person name="Pepin K.H."/>
            <person name="Mihindukulasuriya K.A."/>
            <person name="Fulton R."/>
            <person name="Fronick C."/>
            <person name="O'Laughlin M."/>
            <person name="Miner T."/>
            <person name="Herter B."/>
            <person name="Rosa B.A."/>
            <person name="Cordes M."/>
            <person name="Tomlinson C."/>
            <person name="Wollam A."/>
            <person name="Palsikar V.B."/>
            <person name="Mardis E.R."/>
            <person name="Wilson R.K."/>
        </authorList>
    </citation>
    <scope>NUCLEOTIDE SEQUENCE [LARGE SCALE GENOMIC DNA]</scope>
    <source>
        <strain evidence="2 3">MJR7738</strain>
    </source>
</reference>
<name>A0ABD4EFF3_STALU</name>
<accession>A0ABD4EFF3</accession>
<comment type="caution">
    <text evidence="2">The sequence shown here is derived from an EMBL/GenBank/DDBJ whole genome shotgun (WGS) entry which is preliminary data.</text>
</comment>
<evidence type="ECO:0000313" key="3">
    <source>
        <dbReference type="Proteomes" id="UP000070063"/>
    </source>
</evidence>